<dbReference type="EMBL" id="HACA01014886">
    <property type="protein sequence ID" value="CDW32247.1"/>
    <property type="molecule type" value="Transcribed_RNA"/>
</dbReference>
<sequence>MGRLRVLRQTCKSANKHSRTIIYIIVDTGAILE</sequence>
<protein>
    <submittedName>
        <fullName evidence="1">Uncharacterized protein</fullName>
    </submittedName>
</protein>
<accession>A0A0K2U2S2</accession>
<reference evidence="1" key="1">
    <citation type="submission" date="2014-05" db="EMBL/GenBank/DDBJ databases">
        <authorList>
            <person name="Chronopoulou M."/>
        </authorList>
    </citation>
    <scope>NUCLEOTIDE SEQUENCE</scope>
    <source>
        <tissue evidence="1">Whole organism</tissue>
    </source>
</reference>
<dbReference type="AlphaFoldDB" id="A0A0K2U2S2"/>
<name>A0A0K2U2S2_LEPSM</name>
<evidence type="ECO:0000313" key="1">
    <source>
        <dbReference type="EMBL" id="CDW32247.1"/>
    </source>
</evidence>
<organism evidence="1">
    <name type="scientific">Lepeophtheirus salmonis</name>
    <name type="common">Salmon louse</name>
    <name type="synonym">Caligus salmonis</name>
    <dbReference type="NCBI Taxonomy" id="72036"/>
    <lineage>
        <taxon>Eukaryota</taxon>
        <taxon>Metazoa</taxon>
        <taxon>Ecdysozoa</taxon>
        <taxon>Arthropoda</taxon>
        <taxon>Crustacea</taxon>
        <taxon>Multicrustacea</taxon>
        <taxon>Hexanauplia</taxon>
        <taxon>Copepoda</taxon>
        <taxon>Siphonostomatoida</taxon>
        <taxon>Caligidae</taxon>
        <taxon>Lepeophtheirus</taxon>
    </lineage>
</organism>
<proteinExistence type="predicted"/>